<dbReference type="GO" id="GO:0004550">
    <property type="term" value="F:nucleoside diphosphate kinase activity"/>
    <property type="evidence" value="ECO:0007669"/>
    <property type="project" value="TreeGrafter"/>
</dbReference>
<evidence type="ECO:0000256" key="4">
    <source>
        <dbReference type="ARBA" id="ARBA00017144"/>
    </source>
</evidence>
<gene>
    <name evidence="15" type="primary">DTYMK</name>
</gene>
<dbReference type="InterPro" id="IPR018094">
    <property type="entry name" value="Thymidylate_kinase"/>
</dbReference>
<dbReference type="NCBIfam" id="TIGR00041">
    <property type="entry name" value="DTMP_kinase"/>
    <property type="match status" value="1"/>
</dbReference>
<comment type="pathway">
    <text evidence="1">Pyrimidine metabolism; dTTP biosynthesis.</text>
</comment>
<dbReference type="FunFam" id="3.40.50.300:FF:000679">
    <property type="entry name" value="Thymidylate kinase"/>
    <property type="match status" value="1"/>
</dbReference>
<dbReference type="GO" id="GO:0005634">
    <property type="term" value="C:nucleus"/>
    <property type="evidence" value="ECO:0007669"/>
    <property type="project" value="TreeGrafter"/>
</dbReference>
<protein>
    <recommendedName>
        <fullName evidence="4">Thymidylate kinase</fullName>
        <ecNumber evidence="3">2.7.4.9</ecNumber>
    </recommendedName>
    <alternativeName>
        <fullName evidence="10">dTMP kinase</fullName>
    </alternativeName>
</protein>
<dbReference type="GO" id="GO:0005524">
    <property type="term" value="F:ATP binding"/>
    <property type="evidence" value="ECO:0007669"/>
    <property type="project" value="UniProtKB-KW"/>
</dbReference>
<dbReference type="PANTHER" id="PTHR10344">
    <property type="entry name" value="THYMIDYLATE KINASE"/>
    <property type="match status" value="1"/>
</dbReference>
<proteinExistence type="inferred from homology"/>
<dbReference type="EC" id="2.7.4.9" evidence="3"/>
<comment type="catalytic activity">
    <reaction evidence="11">
        <text>dTMP + ATP = dTDP + ADP</text>
        <dbReference type="Rhea" id="RHEA:13517"/>
        <dbReference type="ChEBI" id="CHEBI:30616"/>
        <dbReference type="ChEBI" id="CHEBI:58369"/>
        <dbReference type="ChEBI" id="CHEBI:63528"/>
        <dbReference type="ChEBI" id="CHEBI:456216"/>
        <dbReference type="EC" id="2.7.4.9"/>
    </reaction>
</comment>
<evidence type="ECO:0000256" key="6">
    <source>
        <dbReference type="ARBA" id="ARBA00022727"/>
    </source>
</evidence>
<reference evidence="15" key="1">
    <citation type="submission" date="2019-05" db="EMBL/GenBank/DDBJ databases">
        <authorList>
            <person name="Zhang S."/>
            <person name="Liu J."/>
        </authorList>
    </citation>
    <scope>NUCLEOTIDE SEQUENCE [LARGE SCALE GENOMIC DNA]</scope>
</reference>
<dbReference type="SUPFAM" id="SSF52540">
    <property type="entry name" value="P-loop containing nucleoside triphosphate hydrolases"/>
    <property type="match status" value="1"/>
</dbReference>
<dbReference type="GO" id="GO:0046105">
    <property type="term" value="P:thymidine biosynthetic process"/>
    <property type="evidence" value="ECO:0007669"/>
    <property type="project" value="Ensembl"/>
</dbReference>
<dbReference type="PANTHER" id="PTHR10344:SF1">
    <property type="entry name" value="THYMIDYLATE KINASE"/>
    <property type="match status" value="1"/>
</dbReference>
<dbReference type="GO" id="GO:0005829">
    <property type="term" value="C:cytosol"/>
    <property type="evidence" value="ECO:0007669"/>
    <property type="project" value="TreeGrafter"/>
</dbReference>
<evidence type="ECO:0000259" key="14">
    <source>
        <dbReference type="Pfam" id="PF02223"/>
    </source>
</evidence>
<feature type="region of interest" description="Disordered" evidence="13">
    <location>
        <begin position="186"/>
        <end position="212"/>
    </location>
</feature>
<evidence type="ECO:0000256" key="9">
    <source>
        <dbReference type="ARBA" id="ARBA00022840"/>
    </source>
</evidence>
<dbReference type="GO" id="GO:0006235">
    <property type="term" value="P:dTTP biosynthetic process"/>
    <property type="evidence" value="ECO:0007669"/>
    <property type="project" value="TreeGrafter"/>
</dbReference>
<dbReference type="InterPro" id="IPR027417">
    <property type="entry name" value="P-loop_NTPase"/>
</dbReference>
<keyword evidence="8" id="KW-0418">Kinase</keyword>
<evidence type="ECO:0000256" key="12">
    <source>
        <dbReference type="ARBA" id="ARBA00056272"/>
    </source>
</evidence>
<dbReference type="Pfam" id="PF02223">
    <property type="entry name" value="Thymidylate_kin"/>
    <property type="match status" value="1"/>
</dbReference>
<keyword evidence="6" id="KW-0545">Nucleotide biosynthesis</keyword>
<dbReference type="Gene3D" id="3.40.50.300">
    <property type="entry name" value="P-loop containing nucleotide triphosphate hydrolases"/>
    <property type="match status" value="1"/>
</dbReference>
<evidence type="ECO:0000256" key="8">
    <source>
        <dbReference type="ARBA" id="ARBA00022777"/>
    </source>
</evidence>
<keyword evidence="5" id="KW-0808">Transferase</keyword>
<evidence type="ECO:0000256" key="5">
    <source>
        <dbReference type="ARBA" id="ARBA00022679"/>
    </source>
</evidence>
<sequence>MRSAGGPGQWWREGAAMAGRRGALIVLEGVDRAGKSTQSRKLVDALCAEGHRAELLRFPERSTEIGKLLSSYLEKKSEVEDHSVHLLFSANRWEHVPLMKEKLSQGVTLVVDRYAFSGVAFTSAKENFSLDWCKQPDVGLPKPDLVVFLQLQLAEAAARGEFGRERYESGPSSSAPCSAQQPWQTRVCPGRWSTPPEASRTSTERSARCLRTPSGLPHTGPWGSCGRRRLAPCAPETLVITVLSLPRSHSCVQRSYRGC</sequence>
<evidence type="ECO:0000256" key="10">
    <source>
        <dbReference type="ARBA" id="ARBA00029962"/>
    </source>
</evidence>
<dbReference type="GO" id="GO:0005739">
    <property type="term" value="C:mitochondrion"/>
    <property type="evidence" value="ECO:0007669"/>
    <property type="project" value="TreeGrafter"/>
</dbReference>
<keyword evidence="16" id="KW-1185">Reference proteome</keyword>
<evidence type="ECO:0000256" key="13">
    <source>
        <dbReference type="SAM" id="MobiDB-lite"/>
    </source>
</evidence>
<dbReference type="CDD" id="cd01672">
    <property type="entry name" value="TMPK"/>
    <property type="match status" value="1"/>
</dbReference>
<keyword evidence="7" id="KW-0547">Nucleotide-binding</keyword>
<comment type="similarity">
    <text evidence="2">Belongs to the thymidylate kinase family.</text>
</comment>
<accession>A0A8B9W7N9</accession>
<dbReference type="GO" id="GO:0006233">
    <property type="term" value="P:dTDP biosynthetic process"/>
    <property type="evidence" value="ECO:0007669"/>
    <property type="project" value="Ensembl"/>
</dbReference>
<name>A0A8B9W7N9_BOSMU</name>
<comment type="function">
    <text evidence="12">Catalyzes the phosphorylation of thymidine monophosphate (dTMP) to thymidine diphosphate (dTDP), the immediate precursor for the DNA building block dTTP, with ATP as the preferred phosphoryl donor in the presence of Mg(2+).</text>
</comment>
<dbReference type="AlphaFoldDB" id="A0A8B9W7N9"/>
<dbReference type="GO" id="GO:0006227">
    <property type="term" value="P:dUDP biosynthetic process"/>
    <property type="evidence" value="ECO:0007669"/>
    <property type="project" value="TreeGrafter"/>
</dbReference>
<evidence type="ECO:0000256" key="1">
    <source>
        <dbReference type="ARBA" id="ARBA00004992"/>
    </source>
</evidence>
<dbReference type="GeneTree" id="ENSGT00940000154030"/>
<dbReference type="GO" id="GO:0004798">
    <property type="term" value="F:dTMP kinase activity"/>
    <property type="evidence" value="ECO:0007669"/>
    <property type="project" value="UniProtKB-EC"/>
</dbReference>
<reference evidence="15" key="2">
    <citation type="submission" date="2025-08" db="UniProtKB">
        <authorList>
            <consortium name="Ensembl"/>
        </authorList>
    </citation>
    <scope>IDENTIFICATION</scope>
</reference>
<dbReference type="InterPro" id="IPR018095">
    <property type="entry name" value="Thymidylate_kin_CS"/>
</dbReference>
<keyword evidence="9" id="KW-0067">ATP-binding</keyword>
<evidence type="ECO:0000256" key="2">
    <source>
        <dbReference type="ARBA" id="ARBA00009776"/>
    </source>
</evidence>
<feature type="domain" description="Thymidylate kinase-like" evidence="14">
    <location>
        <begin position="27"/>
        <end position="169"/>
    </location>
</feature>
<dbReference type="InterPro" id="IPR039430">
    <property type="entry name" value="Thymidylate_kin-like_dom"/>
</dbReference>
<dbReference type="Ensembl" id="ENSBGRT00000003495.1">
    <property type="protein sequence ID" value="ENSBGRP00000003072.1"/>
    <property type="gene ID" value="ENSBGRG00000001869.1"/>
</dbReference>
<dbReference type="GO" id="GO:0071363">
    <property type="term" value="P:cellular response to growth factor stimulus"/>
    <property type="evidence" value="ECO:0007669"/>
    <property type="project" value="Ensembl"/>
</dbReference>
<evidence type="ECO:0000256" key="7">
    <source>
        <dbReference type="ARBA" id="ARBA00022741"/>
    </source>
</evidence>
<reference evidence="15" key="3">
    <citation type="submission" date="2025-09" db="UniProtKB">
        <authorList>
            <consortium name="Ensembl"/>
        </authorList>
    </citation>
    <scope>IDENTIFICATION</scope>
</reference>
<organism evidence="15 16">
    <name type="scientific">Bos mutus grunniens</name>
    <name type="common">Wild yak</name>
    <name type="synonym">Bos grunniens</name>
    <dbReference type="NCBI Taxonomy" id="30521"/>
    <lineage>
        <taxon>Eukaryota</taxon>
        <taxon>Metazoa</taxon>
        <taxon>Chordata</taxon>
        <taxon>Craniata</taxon>
        <taxon>Vertebrata</taxon>
        <taxon>Euteleostomi</taxon>
        <taxon>Mammalia</taxon>
        <taxon>Eutheria</taxon>
        <taxon>Laurasiatheria</taxon>
        <taxon>Artiodactyla</taxon>
        <taxon>Ruminantia</taxon>
        <taxon>Pecora</taxon>
        <taxon>Bovidae</taxon>
        <taxon>Bovinae</taxon>
        <taxon>Bos</taxon>
    </lineage>
</organism>
<evidence type="ECO:0000313" key="16">
    <source>
        <dbReference type="Proteomes" id="UP000694520"/>
    </source>
</evidence>
<evidence type="ECO:0000256" key="11">
    <source>
        <dbReference type="ARBA" id="ARBA00048743"/>
    </source>
</evidence>
<evidence type="ECO:0000256" key="3">
    <source>
        <dbReference type="ARBA" id="ARBA00012980"/>
    </source>
</evidence>
<dbReference type="Proteomes" id="UP000694520">
    <property type="component" value="Chromosome 3"/>
</dbReference>
<evidence type="ECO:0000313" key="15">
    <source>
        <dbReference type="Ensembl" id="ENSBGRP00000003072.1"/>
    </source>
</evidence>
<dbReference type="PROSITE" id="PS01331">
    <property type="entry name" value="THYMIDYLATE_KINASE"/>
    <property type="match status" value="1"/>
</dbReference>